<dbReference type="CDD" id="cd10322">
    <property type="entry name" value="SLC5sbd"/>
    <property type="match status" value="1"/>
</dbReference>
<evidence type="ECO:0000256" key="5">
    <source>
        <dbReference type="ARBA" id="ARBA00022692"/>
    </source>
</evidence>
<evidence type="ECO:0000256" key="14">
    <source>
        <dbReference type="SAM" id="Phobius"/>
    </source>
</evidence>
<dbReference type="PROSITE" id="PS50283">
    <property type="entry name" value="NA_SOLUT_SYMP_3"/>
    <property type="match status" value="1"/>
</dbReference>
<keyword evidence="7 14" id="KW-1133">Transmembrane helix</keyword>
<keyword evidence="6" id="KW-0769">Symport</keyword>
<keyword evidence="3" id="KW-0813">Transport</keyword>
<feature type="transmembrane region" description="Helical" evidence="14">
    <location>
        <begin position="178"/>
        <end position="196"/>
    </location>
</feature>
<feature type="transmembrane region" description="Helical" evidence="14">
    <location>
        <begin position="37"/>
        <end position="57"/>
    </location>
</feature>
<dbReference type="InterPro" id="IPR001734">
    <property type="entry name" value="Na/solute_symporter"/>
</dbReference>
<dbReference type="RefSeq" id="WP_180891161.1">
    <property type="nucleotide sequence ID" value="NZ_JACCKD010000001.1"/>
</dbReference>
<feature type="transmembrane region" description="Helical" evidence="14">
    <location>
        <begin position="318"/>
        <end position="348"/>
    </location>
</feature>
<keyword evidence="16" id="KW-1185">Reference proteome</keyword>
<dbReference type="GO" id="GO:0015293">
    <property type="term" value="F:symporter activity"/>
    <property type="evidence" value="ECO:0007669"/>
    <property type="project" value="UniProtKB-KW"/>
</dbReference>
<feature type="transmembrane region" description="Helical" evidence="14">
    <location>
        <begin position="69"/>
        <end position="93"/>
    </location>
</feature>
<feature type="transmembrane region" description="Helical" evidence="14">
    <location>
        <begin position="275"/>
        <end position="298"/>
    </location>
</feature>
<dbReference type="GO" id="GO:0005886">
    <property type="term" value="C:plasma membrane"/>
    <property type="evidence" value="ECO:0007669"/>
    <property type="project" value="UniProtKB-SubCell"/>
</dbReference>
<feature type="transmembrane region" description="Helical" evidence="14">
    <location>
        <begin position="508"/>
        <end position="526"/>
    </location>
</feature>
<keyword evidence="10 14" id="KW-0472">Membrane</keyword>
<evidence type="ECO:0000256" key="7">
    <source>
        <dbReference type="ARBA" id="ARBA00022989"/>
    </source>
</evidence>
<evidence type="ECO:0000256" key="9">
    <source>
        <dbReference type="ARBA" id="ARBA00023065"/>
    </source>
</evidence>
<dbReference type="EMBL" id="JACCKD010000001">
    <property type="protein sequence ID" value="MBA0124273.1"/>
    <property type="molecule type" value="Genomic_DNA"/>
</dbReference>
<evidence type="ECO:0000256" key="12">
    <source>
        <dbReference type="ARBA" id="ARBA00033708"/>
    </source>
</evidence>
<evidence type="ECO:0000256" key="13">
    <source>
        <dbReference type="RuleBase" id="RU362091"/>
    </source>
</evidence>
<reference evidence="15 16" key="1">
    <citation type="submission" date="2020-07" db="EMBL/GenBank/DDBJ databases">
        <title>Genome of Haloechinothrix sp.</title>
        <authorList>
            <person name="Tang S.-K."/>
            <person name="Yang L."/>
            <person name="Zhu W.-Y."/>
        </authorList>
    </citation>
    <scope>NUCLEOTIDE SEQUENCE [LARGE SCALE GENOMIC DNA]</scope>
    <source>
        <strain evidence="15 16">YIM 98757</strain>
    </source>
</reference>
<evidence type="ECO:0000313" key="16">
    <source>
        <dbReference type="Proteomes" id="UP000582974"/>
    </source>
</evidence>
<keyword evidence="9" id="KW-0406">Ion transport</keyword>
<keyword evidence="5 14" id="KW-0812">Transmembrane</keyword>
<protein>
    <submittedName>
        <fullName evidence="15">Sodium:solute symporter family protein</fullName>
    </submittedName>
</protein>
<feature type="transmembrane region" description="Helical" evidence="14">
    <location>
        <begin position="395"/>
        <end position="415"/>
    </location>
</feature>
<name>A0A837ZZN4_9PSEU</name>
<dbReference type="Pfam" id="PF00474">
    <property type="entry name" value="SSF"/>
    <property type="match status" value="1"/>
</dbReference>
<dbReference type="AlphaFoldDB" id="A0A837ZZN4"/>
<keyword evidence="8" id="KW-0915">Sodium</keyword>
<dbReference type="Proteomes" id="UP000582974">
    <property type="component" value="Unassembled WGS sequence"/>
</dbReference>
<feature type="transmembrane region" description="Helical" evidence="14">
    <location>
        <begin position="369"/>
        <end position="389"/>
    </location>
</feature>
<evidence type="ECO:0000256" key="2">
    <source>
        <dbReference type="ARBA" id="ARBA00006434"/>
    </source>
</evidence>
<dbReference type="InterPro" id="IPR050277">
    <property type="entry name" value="Sodium:Solute_Symporter"/>
</dbReference>
<evidence type="ECO:0000256" key="11">
    <source>
        <dbReference type="ARBA" id="ARBA00023201"/>
    </source>
</evidence>
<comment type="catalytic activity">
    <reaction evidence="12">
        <text>L-proline(in) + Na(+)(in) = L-proline(out) + Na(+)(out)</text>
        <dbReference type="Rhea" id="RHEA:28967"/>
        <dbReference type="ChEBI" id="CHEBI:29101"/>
        <dbReference type="ChEBI" id="CHEBI:60039"/>
    </reaction>
</comment>
<keyword evidence="4" id="KW-1003">Cell membrane</keyword>
<dbReference type="PANTHER" id="PTHR48086">
    <property type="entry name" value="SODIUM/PROLINE SYMPORTER-RELATED"/>
    <property type="match status" value="1"/>
</dbReference>
<accession>A0A837ZZN4</accession>
<dbReference type="PANTHER" id="PTHR48086:SF3">
    <property type="entry name" value="SODIUM_PROLINE SYMPORTER"/>
    <property type="match status" value="1"/>
</dbReference>
<gene>
    <name evidence="15" type="ORF">H0B56_01820</name>
</gene>
<feature type="transmembrane region" description="Helical" evidence="14">
    <location>
        <begin position="236"/>
        <end position="254"/>
    </location>
</feature>
<comment type="subcellular location">
    <subcellularLocation>
        <location evidence="1">Cell membrane</location>
        <topology evidence="1">Multi-pass membrane protein</topology>
    </subcellularLocation>
</comment>
<dbReference type="InterPro" id="IPR038377">
    <property type="entry name" value="Na/Glc_symporter_sf"/>
</dbReference>
<evidence type="ECO:0000256" key="8">
    <source>
        <dbReference type="ARBA" id="ARBA00023053"/>
    </source>
</evidence>
<organism evidence="15 16">
    <name type="scientific">Haloechinothrix aidingensis</name>
    <dbReference type="NCBI Taxonomy" id="2752311"/>
    <lineage>
        <taxon>Bacteria</taxon>
        <taxon>Bacillati</taxon>
        <taxon>Actinomycetota</taxon>
        <taxon>Actinomycetes</taxon>
        <taxon>Pseudonocardiales</taxon>
        <taxon>Pseudonocardiaceae</taxon>
        <taxon>Haloechinothrix</taxon>
    </lineage>
</organism>
<sequence>MFTAIVLISFLVYVLIGYVVGRHVKTKSDYFVAGRKAPTLLITGSLVASYMSAVGFTGDVGLSYDGYPILLLILLVVSYTGYILGPLIFGRYLRRSNVLTIPEFLGKRFDSRRVQVLAGVTVIAGVGIYLLAITQGLALLMSSLLDINFATALLVLLVAYTSLTIISGSPGVLVTDTIMFVVFTTAAIMCMGWVIWDLGGPQDVVARIANLGTHPDSLMPHGLTGSTAYMGTPGDAIVWAGIYGVVWAIIITVSPWQSSRYMMAKNEHASVRGGAWAAAAMLVFYIPLAFGSLALNLYDSSIQPSENAFIHAAQEIMPIGLGAVALCGIFAAGLSTASTFLSLVGFSVSHDINVNNQKKPSTSDSGTKGARLAILGVGASVFVVAYIAPPAILELAYFAGALFAASWGPVCLMAVHSSRITARGASASIASGFTTVVAMEIAEVATSLEIPIYLHPAIVGFAISFCAALAASSSKDASRRGTAFRKELMNTPSSEVDTVELKKTKATLVTLSVVSIASIGVLYYAYYRPVLSVLG</sequence>
<evidence type="ECO:0000256" key="10">
    <source>
        <dbReference type="ARBA" id="ARBA00023136"/>
    </source>
</evidence>
<evidence type="ECO:0000313" key="15">
    <source>
        <dbReference type="EMBL" id="MBA0124273.1"/>
    </source>
</evidence>
<feature type="transmembrane region" description="Helical" evidence="14">
    <location>
        <begin position="114"/>
        <end position="141"/>
    </location>
</feature>
<evidence type="ECO:0000256" key="4">
    <source>
        <dbReference type="ARBA" id="ARBA00022475"/>
    </source>
</evidence>
<feature type="transmembrane region" description="Helical" evidence="14">
    <location>
        <begin position="427"/>
        <end position="446"/>
    </location>
</feature>
<evidence type="ECO:0000256" key="3">
    <source>
        <dbReference type="ARBA" id="ARBA00022448"/>
    </source>
</evidence>
<comment type="caution">
    <text evidence="15">The sequence shown here is derived from an EMBL/GenBank/DDBJ whole genome shotgun (WGS) entry which is preliminary data.</text>
</comment>
<feature type="transmembrane region" description="Helical" evidence="14">
    <location>
        <begin position="147"/>
        <end position="166"/>
    </location>
</feature>
<comment type="similarity">
    <text evidence="2 13">Belongs to the sodium:solute symporter (SSF) (TC 2.A.21) family.</text>
</comment>
<feature type="transmembrane region" description="Helical" evidence="14">
    <location>
        <begin position="6"/>
        <end position="25"/>
    </location>
</feature>
<evidence type="ECO:0000256" key="6">
    <source>
        <dbReference type="ARBA" id="ARBA00022847"/>
    </source>
</evidence>
<dbReference type="GO" id="GO:0006814">
    <property type="term" value="P:sodium ion transport"/>
    <property type="evidence" value="ECO:0007669"/>
    <property type="project" value="UniProtKB-KW"/>
</dbReference>
<dbReference type="Gene3D" id="1.20.1730.10">
    <property type="entry name" value="Sodium/glucose cotransporter"/>
    <property type="match status" value="1"/>
</dbReference>
<keyword evidence="11" id="KW-0739">Sodium transport</keyword>
<evidence type="ECO:0000256" key="1">
    <source>
        <dbReference type="ARBA" id="ARBA00004651"/>
    </source>
</evidence>
<proteinExistence type="inferred from homology"/>
<feature type="transmembrane region" description="Helical" evidence="14">
    <location>
        <begin position="452"/>
        <end position="471"/>
    </location>
</feature>